<dbReference type="STRING" id="210143.A0A1R3HG76"/>
<sequence>MNLNNVKVPKMPGGGALPALLKLGVIGGLGIYPEGTHFMVPWFERPVIYDVRARSHLIESTSVLVDSSREIRRILTERARYFNILLGDASITSLTFGKEFTAAIEAKQVAAQEAERTKFIV</sequence>
<dbReference type="OrthoDB" id="275637at2759"/>
<dbReference type="Proteomes" id="UP000188268">
    <property type="component" value="Unassembled WGS sequence"/>
</dbReference>
<protein>
    <recommendedName>
        <fullName evidence="4">Prohibitin</fullName>
    </recommendedName>
</protein>
<keyword evidence="6" id="KW-1185">Reference proteome</keyword>
<dbReference type="GO" id="GO:0005743">
    <property type="term" value="C:mitochondrial inner membrane"/>
    <property type="evidence" value="ECO:0007669"/>
    <property type="project" value="UniProtKB-SubCell"/>
</dbReference>
<comment type="caution">
    <text evidence="5">The sequence shown here is derived from an EMBL/GenBank/DDBJ whole genome shotgun (WGS) entry which is preliminary data.</text>
</comment>
<evidence type="ECO:0000313" key="5">
    <source>
        <dbReference type="EMBL" id="OMO69340.1"/>
    </source>
</evidence>
<dbReference type="Gramene" id="OMO69340">
    <property type="protein sequence ID" value="OMO69340"/>
    <property type="gene ID" value="CCACVL1_19549"/>
</dbReference>
<evidence type="ECO:0000256" key="2">
    <source>
        <dbReference type="ARBA" id="ARBA00009658"/>
    </source>
</evidence>
<organism evidence="5 6">
    <name type="scientific">Corchorus capsularis</name>
    <name type="common">Jute</name>
    <dbReference type="NCBI Taxonomy" id="210143"/>
    <lineage>
        <taxon>Eukaryota</taxon>
        <taxon>Viridiplantae</taxon>
        <taxon>Streptophyta</taxon>
        <taxon>Embryophyta</taxon>
        <taxon>Tracheophyta</taxon>
        <taxon>Spermatophyta</taxon>
        <taxon>Magnoliopsida</taxon>
        <taxon>eudicotyledons</taxon>
        <taxon>Gunneridae</taxon>
        <taxon>Pentapetalae</taxon>
        <taxon>rosids</taxon>
        <taxon>malvids</taxon>
        <taxon>Malvales</taxon>
        <taxon>Malvaceae</taxon>
        <taxon>Grewioideae</taxon>
        <taxon>Apeibeae</taxon>
        <taxon>Corchorus</taxon>
    </lineage>
</organism>
<evidence type="ECO:0000313" key="6">
    <source>
        <dbReference type="Proteomes" id="UP000188268"/>
    </source>
</evidence>
<keyword evidence="3" id="KW-0472">Membrane</keyword>
<dbReference type="PANTHER" id="PTHR23222:SF1">
    <property type="entry name" value="PROHIBITIN-2"/>
    <property type="match status" value="1"/>
</dbReference>
<dbReference type="InterPro" id="IPR000163">
    <property type="entry name" value="Prohibitin"/>
</dbReference>
<dbReference type="GO" id="GO:0007005">
    <property type="term" value="P:mitochondrion organization"/>
    <property type="evidence" value="ECO:0007669"/>
    <property type="project" value="TreeGrafter"/>
</dbReference>
<comment type="similarity">
    <text evidence="2 4">Belongs to the prohibitin family.</text>
</comment>
<reference evidence="5 6" key="1">
    <citation type="submission" date="2013-09" db="EMBL/GenBank/DDBJ databases">
        <title>Corchorus capsularis genome sequencing.</title>
        <authorList>
            <person name="Alam M."/>
            <person name="Haque M.S."/>
            <person name="Islam M.S."/>
            <person name="Emdad E.M."/>
            <person name="Islam M.M."/>
            <person name="Ahmed B."/>
            <person name="Halim A."/>
            <person name="Hossen Q.M.M."/>
            <person name="Hossain M.Z."/>
            <person name="Ahmed R."/>
            <person name="Khan M.M."/>
            <person name="Islam R."/>
            <person name="Rashid M.M."/>
            <person name="Khan S.A."/>
            <person name="Rahman M.S."/>
            <person name="Alam M."/>
        </authorList>
    </citation>
    <scope>NUCLEOTIDE SEQUENCE [LARGE SCALE GENOMIC DNA]</scope>
    <source>
        <strain evidence="6">cv. CVL-1</strain>
        <tissue evidence="5">Whole seedling</tissue>
    </source>
</reference>
<dbReference type="PANTHER" id="PTHR23222">
    <property type="entry name" value="PROHIBITIN"/>
    <property type="match status" value="1"/>
</dbReference>
<keyword evidence="4" id="KW-0999">Mitochondrion inner membrane</keyword>
<comment type="subcellular location">
    <subcellularLocation>
        <location evidence="1">Membrane</location>
    </subcellularLocation>
    <subcellularLocation>
        <location evidence="4">Mitochondrion inner membrane</location>
    </subcellularLocation>
</comment>
<proteinExistence type="inferred from homology"/>
<accession>A0A1R3HG76</accession>
<keyword evidence="4" id="KW-0496">Mitochondrion</keyword>
<dbReference type="AlphaFoldDB" id="A0A1R3HG76"/>
<gene>
    <name evidence="5" type="ORF">CCACVL1_19549</name>
</gene>
<evidence type="ECO:0000256" key="1">
    <source>
        <dbReference type="ARBA" id="ARBA00004370"/>
    </source>
</evidence>
<evidence type="ECO:0000256" key="3">
    <source>
        <dbReference type="ARBA" id="ARBA00023136"/>
    </source>
</evidence>
<name>A0A1R3HG76_COCAP</name>
<evidence type="ECO:0000256" key="4">
    <source>
        <dbReference type="RuleBase" id="RU366048"/>
    </source>
</evidence>
<dbReference type="EMBL" id="AWWV01012039">
    <property type="protein sequence ID" value="OMO69340.1"/>
    <property type="molecule type" value="Genomic_DNA"/>
</dbReference>